<proteinExistence type="predicted"/>
<gene>
    <name evidence="2" type="ORF">MNB_SV-9-437</name>
</gene>
<feature type="compositionally biased region" description="Basic and acidic residues" evidence="1">
    <location>
        <begin position="94"/>
        <end position="103"/>
    </location>
</feature>
<reference evidence="2" key="1">
    <citation type="submission" date="2016-10" db="EMBL/GenBank/DDBJ databases">
        <authorList>
            <person name="de Groot N.N."/>
        </authorList>
    </citation>
    <scope>NUCLEOTIDE SEQUENCE</scope>
</reference>
<organism evidence="2">
    <name type="scientific">hydrothermal vent metagenome</name>
    <dbReference type="NCBI Taxonomy" id="652676"/>
    <lineage>
        <taxon>unclassified sequences</taxon>
        <taxon>metagenomes</taxon>
        <taxon>ecological metagenomes</taxon>
    </lineage>
</organism>
<dbReference type="EMBL" id="FPHG01000031">
    <property type="protein sequence ID" value="SFV56706.1"/>
    <property type="molecule type" value="Genomic_DNA"/>
</dbReference>
<accession>A0A1W1BT67</accession>
<name>A0A1W1BT67_9ZZZZ</name>
<evidence type="ECO:0000256" key="1">
    <source>
        <dbReference type="SAM" id="MobiDB-lite"/>
    </source>
</evidence>
<evidence type="ECO:0000313" key="2">
    <source>
        <dbReference type="EMBL" id="SFV56706.1"/>
    </source>
</evidence>
<feature type="region of interest" description="Disordered" evidence="1">
    <location>
        <begin position="83"/>
        <end position="103"/>
    </location>
</feature>
<sequence length="361" mass="40073">MIHKTKIILSIVGLSSSLLIGSTTVDNNKSDSIIPEVKRTGGDVVITIPAVPVPVKPIKVTTVGGNAPVEENINKYQLRAMAMKGNRPPSETKSSSDKADNGKVKVGEIDHSRVSSYLRGQLQSADSIIKSLKGAGFTILSSDKIDKKGKLVTIVFTNDALTKMADKDNRAFAGTLRVLVNKKDKEIAFNNPLYQAKAFMQDDFDMKIIEGVLTSIRKAFPNLTNCNDKLKFNLLPKYHFMASMPFYQDMIVLAKGKSTQALLESIKKKKRKNIVYTHIISKDRVVLGIKLGKRTSKFVNKIGTRNAGLLPYPVLVDNGEAKILDPKYYISIMYPELKMSQFMEIATIPDDIEKDTGRMFR</sequence>
<dbReference type="AlphaFoldDB" id="A0A1W1BT67"/>
<protein>
    <submittedName>
        <fullName evidence="2">Uncharacterized protein</fullName>
    </submittedName>
</protein>